<dbReference type="SMART" id="SM00355">
    <property type="entry name" value="ZnF_C2H2"/>
    <property type="match status" value="3"/>
</dbReference>
<evidence type="ECO:0000313" key="5">
    <source>
        <dbReference type="WBParaSite" id="SRAE_1000228100.1"/>
    </source>
</evidence>
<evidence type="ECO:0000256" key="1">
    <source>
        <dbReference type="PROSITE-ProRule" id="PRU00042"/>
    </source>
</evidence>
<dbReference type="EMBL" id="LN609528">
    <property type="protein sequence ID" value="CEF64025.1"/>
    <property type="molecule type" value="Genomic_DNA"/>
</dbReference>
<evidence type="ECO:0000313" key="3">
    <source>
        <dbReference type="EMBL" id="CEF64025.1"/>
    </source>
</evidence>
<evidence type="ECO:0000313" key="4">
    <source>
        <dbReference type="Proteomes" id="UP000035682"/>
    </source>
</evidence>
<keyword evidence="1" id="KW-0479">Metal-binding</keyword>
<dbReference type="Gene3D" id="3.30.160.60">
    <property type="entry name" value="Classic Zinc Finger"/>
    <property type="match status" value="1"/>
</dbReference>
<sequence>MENNTSFYCLICDKNITTGEDQYLHFEKHIDIQVFNCQECNKQFKQEKEFEEHLALSNHKKRPNLILQKFITFLCTLSPQMEHINETDIRNYRMLLLKENKSKSMDVYEDQKTEDNLNDIYDGNEYSTDRKEIKDIQSQLMHDDKNERIEDEFVSIYSDSNLINEEHNNSRMIKKMSNCGLLDLRALADKVFIKSNNIVNKCNICRTSFHTPKDKITHIFMKHLKLKTFAVLKCSYCLKSNKKSNNFIDFSSVFQHYKSSGVDHLKMRYQNNLNRNYKGNEEFIQLNAKYDTLYRYENEFKKCFVLNKI</sequence>
<dbReference type="InterPro" id="IPR013087">
    <property type="entry name" value="Znf_C2H2_type"/>
</dbReference>
<dbReference type="WBParaSite" id="SRAE_1000228100.1">
    <property type="protein sequence ID" value="SRAE_1000228100.1"/>
    <property type="gene ID" value="WBGene00258895"/>
</dbReference>
<dbReference type="SUPFAM" id="SSF57667">
    <property type="entry name" value="beta-beta-alpha zinc fingers"/>
    <property type="match status" value="1"/>
</dbReference>
<dbReference type="PROSITE" id="PS00028">
    <property type="entry name" value="ZINC_FINGER_C2H2_1"/>
    <property type="match status" value="1"/>
</dbReference>
<dbReference type="AlphaFoldDB" id="A0A090L920"/>
<evidence type="ECO:0000313" key="6">
    <source>
        <dbReference type="WormBase" id="SRAE_1000228100"/>
    </source>
</evidence>
<reference evidence="5" key="2">
    <citation type="submission" date="2020-12" db="UniProtKB">
        <authorList>
            <consortium name="WormBaseParasite"/>
        </authorList>
    </citation>
    <scope>IDENTIFICATION</scope>
</reference>
<dbReference type="GO" id="GO:0008270">
    <property type="term" value="F:zinc ion binding"/>
    <property type="evidence" value="ECO:0007669"/>
    <property type="project" value="UniProtKB-KW"/>
</dbReference>
<protein>
    <submittedName>
        <fullName evidence="3 5">Zinc finger, C2H2 domain and Zinc finger, C2H2-like domain-containing protein</fullName>
    </submittedName>
</protein>
<keyword evidence="1" id="KW-0863">Zinc-finger</keyword>
<dbReference type="RefSeq" id="XP_024503226.1">
    <property type="nucleotide sequence ID" value="XM_024649338.1"/>
</dbReference>
<dbReference type="InterPro" id="IPR036236">
    <property type="entry name" value="Znf_C2H2_sf"/>
</dbReference>
<reference evidence="3 4" key="1">
    <citation type="submission" date="2014-09" db="EMBL/GenBank/DDBJ databases">
        <authorList>
            <person name="Martin A.A."/>
        </authorList>
    </citation>
    <scope>NUCLEOTIDE SEQUENCE</scope>
    <source>
        <strain evidence="4">ED321</strain>
        <strain evidence="3">ED321 Heterogonic</strain>
    </source>
</reference>
<keyword evidence="1" id="KW-0862">Zinc</keyword>
<dbReference type="CTD" id="36376390"/>
<gene>
    <name evidence="3 5 6" type="ORF">SRAE_1000228100</name>
</gene>
<dbReference type="PROSITE" id="PS50157">
    <property type="entry name" value="ZINC_FINGER_C2H2_2"/>
    <property type="match status" value="1"/>
</dbReference>
<accession>A0A090L920</accession>
<feature type="domain" description="C2H2-type" evidence="2">
    <location>
        <begin position="35"/>
        <end position="63"/>
    </location>
</feature>
<evidence type="ECO:0000259" key="2">
    <source>
        <dbReference type="PROSITE" id="PS50157"/>
    </source>
</evidence>
<organism evidence="3">
    <name type="scientific">Strongyloides ratti</name>
    <name type="common">Parasitic roundworm</name>
    <dbReference type="NCBI Taxonomy" id="34506"/>
    <lineage>
        <taxon>Eukaryota</taxon>
        <taxon>Metazoa</taxon>
        <taxon>Ecdysozoa</taxon>
        <taxon>Nematoda</taxon>
        <taxon>Chromadorea</taxon>
        <taxon>Rhabditida</taxon>
        <taxon>Tylenchina</taxon>
        <taxon>Panagrolaimomorpha</taxon>
        <taxon>Strongyloidoidea</taxon>
        <taxon>Strongyloididae</taxon>
        <taxon>Strongyloides</taxon>
    </lineage>
</organism>
<dbReference type="Proteomes" id="UP000035682">
    <property type="component" value="Unplaced"/>
</dbReference>
<keyword evidence="4" id="KW-1185">Reference proteome</keyword>
<name>A0A090L920_STRRB</name>
<dbReference type="GeneID" id="36376390"/>
<dbReference type="WormBase" id="SRAE_1000228100">
    <property type="protein sequence ID" value="SRP08437"/>
    <property type="gene ID" value="WBGene00258895"/>
</dbReference>
<proteinExistence type="predicted"/>
<dbReference type="OrthoDB" id="369177at2759"/>